<evidence type="ECO:0000256" key="6">
    <source>
        <dbReference type="SAM" id="SignalP"/>
    </source>
</evidence>
<feature type="compositionally biased region" description="Polar residues" evidence="4">
    <location>
        <begin position="442"/>
        <end position="457"/>
    </location>
</feature>
<dbReference type="CDD" id="cd00112">
    <property type="entry name" value="LDLa"/>
    <property type="match status" value="1"/>
</dbReference>
<keyword evidence="9" id="KW-1185">Reference proteome</keyword>
<dbReference type="PROSITE" id="PS01180">
    <property type="entry name" value="CUB"/>
    <property type="match status" value="2"/>
</dbReference>
<dbReference type="SMART" id="SM00042">
    <property type="entry name" value="CUB"/>
    <property type="match status" value="2"/>
</dbReference>
<dbReference type="PROSITE" id="PS50068">
    <property type="entry name" value="LDLRA_2"/>
    <property type="match status" value="1"/>
</dbReference>
<keyword evidence="6" id="KW-0732">Signal</keyword>
<keyword evidence="2 3" id="KW-1015">Disulfide bond</keyword>
<dbReference type="EMBL" id="CAXITT010000461">
    <property type="protein sequence ID" value="CAL1541949.1"/>
    <property type="molecule type" value="Genomic_DNA"/>
</dbReference>
<feature type="disulfide bond" evidence="3">
    <location>
        <begin position="323"/>
        <end position="338"/>
    </location>
</feature>
<feature type="transmembrane region" description="Helical" evidence="5">
    <location>
        <begin position="382"/>
        <end position="410"/>
    </location>
</feature>
<comment type="caution">
    <text evidence="8">The sequence shown here is derived from an EMBL/GenBank/DDBJ whole genome shotgun (WGS) entry which is preliminary data.</text>
</comment>
<dbReference type="Pfam" id="PF00057">
    <property type="entry name" value="Ldl_recept_a"/>
    <property type="match status" value="1"/>
</dbReference>
<dbReference type="AlphaFoldDB" id="A0AAV2I612"/>
<dbReference type="PANTHER" id="PTHR24251">
    <property type="entry name" value="OVOCHYMASE-RELATED"/>
    <property type="match status" value="1"/>
</dbReference>
<evidence type="ECO:0000256" key="4">
    <source>
        <dbReference type="SAM" id="MobiDB-lite"/>
    </source>
</evidence>
<dbReference type="SUPFAM" id="SSF49854">
    <property type="entry name" value="Spermadhesin, CUB domain"/>
    <property type="match status" value="2"/>
</dbReference>
<keyword evidence="1" id="KW-0677">Repeat</keyword>
<name>A0AAV2I612_LYMST</name>
<accession>A0AAV2I612</accession>
<dbReference type="CDD" id="cd00041">
    <property type="entry name" value="CUB"/>
    <property type="match status" value="2"/>
</dbReference>
<keyword evidence="5" id="KW-0812">Transmembrane</keyword>
<dbReference type="Pfam" id="PF00431">
    <property type="entry name" value="CUB"/>
    <property type="match status" value="2"/>
</dbReference>
<reference evidence="8 9" key="1">
    <citation type="submission" date="2024-04" db="EMBL/GenBank/DDBJ databases">
        <authorList>
            <consortium name="Genoscope - CEA"/>
            <person name="William W."/>
        </authorList>
    </citation>
    <scope>NUCLEOTIDE SEQUENCE [LARGE SCALE GENOMIC DNA]</scope>
</reference>
<dbReference type="SMART" id="SM00192">
    <property type="entry name" value="LDLa"/>
    <property type="match status" value="1"/>
</dbReference>
<proteinExistence type="predicted"/>
<feature type="compositionally biased region" description="Basic and acidic residues" evidence="4">
    <location>
        <begin position="354"/>
        <end position="377"/>
    </location>
</feature>
<dbReference type="PANTHER" id="PTHR24251:SF28">
    <property type="entry name" value="NEUROPILIN AND TOLLOID-LIKE, ISOFORM B"/>
    <property type="match status" value="1"/>
</dbReference>
<dbReference type="SUPFAM" id="SSF57424">
    <property type="entry name" value="LDL receptor-like module"/>
    <property type="match status" value="1"/>
</dbReference>
<feature type="region of interest" description="Disordered" evidence="4">
    <location>
        <begin position="442"/>
        <end position="463"/>
    </location>
</feature>
<dbReference type="Gene3D" id="4.10.400.10">
    <property type="entry name" value="Low-density Lipoprotein Receptor"/>
    <property type="match status" value="1"/>
</dbReference>
<dbReference type="Proteomes" id="UP001497497">
    <property type="component" value="Unassembled WGS sequence"/>
</dbReference>
<dbReference type="InterPro" id="IPR000859">
    <property type="entry name" value="CUB_dom"/>
</dbReference>
<dbReference type="InterPro" id="IPR002172">
    <property type="entry name" value="LDrepeatLR_classA_rpt"/>
</dbReference>
<dbReference type="Gene3D" id="2.60.120.290">
    <property type="entry name" value="Spermadhesin, CUB domain"/>
    <property type="match status" value="2"/>
</dbReference>
<evidence type="ECO:0000313" key="8">
    <source>
        <dbReference type="EMBL" id="CAL1541949.1"/>
    </source>
</evidence>
<keyword evidence="5" id="KW-1133">Transmembrane helix</keyword>
<evidence type="ECO:0000256" key="3">
    <source>
        <dbReference type="PROSITE-ProRule" id="PRU00124"/>
    </source>
</evidence>
<evidence type="ECO:0000313" key="9">
    <source>
        <dbReference type="Proteomes" id="UP001497497"/>
    </source>
</evidence>
<dbReference type="InterPro" id="IPR036055">
    <property type="entry name" value="LDL_receptor-like_sf"/>
</dbReference>
<evidence type="ECO:0000259" key="7">
    <source>
        <dbReference type="PROSITE" id="PS01180"/>
    </source>
</evidence>
<feature type="region of interest" description="Disordered" evidence="4">
    <location>
        <begin position="330"/>
        <end position="377"/>
    </location>
</feature>
<protein>
    <recommendedName>
        <fullName evidence="7">CUB domain-containing protein</fullName>
    </recommendedName>
</protein>
<sequence>MTLLFLIQFAVIAAQLYGDSPTSISLSPPPMTMDDIDPTCQLFTYGNWQKQEFYSPNYPGEYLNNTDCVLYLEAPSGFKIHLDFRDKFILEKSEGCKYDFLEVRDGPFAYSPLIGLYCDAAFPRMIVSSGRYLWLRFKTDDLLQYSGFRAVYSYQKDSTQNDGAVISKADTSSTCRIPVKLTPDEADGILSSDDIPFGDVNDPEFPKGEVVDCTWEIYTENTHRISMRSSELELKNKKRCDVNNVTVFERTTLDSAKKEEYCKGGVQFMDFVSESNRVFVRLFGSTYASKPTLRLVYSLVRKGDCNAFEIKCVDHCLPASLECNGVTNCKDKSDEKGCSRARTPQIRPSVVDPSTRDSTKSGGDKQEATEAKDRSDDKGDALFAPLHVIILGAVGGVILTCISVTICVMCHMKKKQREKRLEVTRQKSPQKNALEMAVCNSSNTSMSLSRQNETSGNRPGVGSDRQPYVTFAKMNAPSNNAMEGSHRYSVSEHPMQGQDSDRIPDQMTESGNYKRFLTMDITPDDIMEESMQQGMYPSTPTGIMGMTNLDHRMPDIYGNYHGNQWHPNLKEDNTIYPYGSSSLTRPTPFLGMSKTFSYNQPETKYESKYLKALKTMENDTIKEQVA</sequence>
<feature type="signal peptide" evidence="6">
    <location>
        <begin position="1"/>
        <end position="18"/>
    </location>
</feature>
<evidence type="ECO:0000256" key="2">
    <source>
        <dbReference type="ARBA" id="ARBA00023157"/>
    </source>
</evidence>
<dbReference type="FunFam" id="2.60.120.290:FF:000013">
    <property type="entry name" value="Membrane frizzled-related protein"/>
    <property type="match status" value="1"/>
</dbReference>
<feature type="chain" id="PRO_5043841972" description="CUB domain-containing protein" evidence="6">
    <location>
        <begin position="19"/>
        <end position="626"/>
    </location>
</feature>
<evidence type="ECO:0000256" key="5">
    <source>
        <dbReference type="SAM" id="Phobius"/>
    </source>
</evidence>
<organism evidence="8 9">
    <name type="scientific">Lymnaea stagnalis</name>
    <name type="common">Great pond snail</name>
    <name type="synonym">Helix stagnalis</name>
    <dbReference type="NCBI Taxonomy" id="6523"/>
    <lineage>
        <taxon>Eukaryota</taxon>
        <taxon>Metazoa</taxon>
        <taxon>Spiralia</taxon>
        <taxon>Lophotrochozoa</taxon>
        <taxon>Mollusca</taxon>
        <taxon>Gastropoda</taxon>
        <taxon>Heterobranchia</taxon>
        <taxon>Euthyneura</taxon>
        <taxon>Panpulmonata</taxon>
        <taxon>Hygrophila</taxon>
        <taxon>Lymnaeoidea</taxon>
        <taxon>Lymnaeidae</taxon>
        <taxon>Lymnaea</taxon>
    </lineage>
</organism>
<comment type="caution">
    <text evidence="3">Lacks conserved residue(s) required for the propagation of feature annotation.</text>
</comment>
<dbReference type="InterPro" id="IPR035914">
    <property type="entry name" value="Sperma_CUB_dom_sf"/>
</dbReference>
<feature type="domain" description="CUB" evidence="7">
    <location>
        <begin position="186"/>
        <end position="300"/>
    </location>
</feature>
<keyword evidence="5" id="KW-0472">Membrane</keyword>
<feature type="domain" description="CUB" evidence="7">
    <location>
        <begin position="40"/>
        <end position="155"/>
    </location>
</feature>
<evidence type="ECO:0000256" key="1">
    <source>
        <dbReference type="ARBA" id="ARBA00022737"/>
    </source>
</evidence>
<gene>
    <name evidence="8" type="ORF">GSLYS_00015555001</name>
</gene>